<keyword evidence="3" id="KW-1185">Reference proteome</keyword>
<accession>A0A2G9SAX2</accession>
<reference evidence="3" key="1">
    <citation type="journal article" date="2017" name="Nat. Commun.">
        <title>The North American bullfrog draft genome provides insight into hormonal regulation of long noncoding RNA.</title>
        <authorList>
            <person name="Hammond S.A."/>
            <person name="Warren R.L."/>
            <person name="Vandervalk B.P."/>
            <person name="Kucuk E."/>
            <person name="Khan H."/>
            <person name="Gibb E.A."/>
            <person name="Pandoh P."/>
            <person name="Kirk H."/>
            <person name="Zhao Y."/>
            <person name="Jones M."/>
            <person name="Mungall A.J."/>
            <person name="Coope R."/>
            <person name="Pleasance S."/>
            <person name="Moore R.A."/>
            <person name="Holt R.A."/>
            <person name="Round J.M."/>
            <person name="Ohora S."/>
            <person name="Walle B.V."/>
            <person name="Veldhoen N."/>
            <person name="Helbing C.C."/>
            <person name="Birol I."/>
        </authorList>
    </citation>
    <scope>NUCLEOTIDE SEQUENCE [LARGE SCALE GENOMIC DNA]</scope>
</reference>
<protein>
    <submittedName>
        <fullName evidence="2">Uncharacterized protein</fullName>
    </submittedName>
</protein>
<gene>
    <name evidence="2" type="ORF">AB205_0088590</name>
</gene>
<feature type="transmembrane region" description="Helical" evidence="1">
    <location>
        <begin position="28"/>
        <end position="47"/>
    </location>
</feature>
<keyword evidence="1" id="KW-1133">Transmembrane helix</keyword>
<evidence type="ECO:0000313" key="2">
    <source>
        <dbReference type="EMBL" id="PIO37214.1"/>
    </source>
</evidence>
<keyword evidence="1" id="KW-0812">Transmembrane</keyword>
<name>A0A2G9SAX2_AQUCT</name>
<dbReference type="AlphaFoldDB" id="A0A2G9SAX2"/>
<evidence type="ECO:0000256" key="1">
    <source>
        <dbReference type="SAM" id="Phobius"/>
    </source>
</evidence>
<dbReference type="EMBL" id="KV925549">
    <property type="protein sequence ID" value="PIO37214.1"/>
    <property type="molecule type" value="Genomic_DNA"/>
</dbReference>
<feature type="transmembrane region" description="Helical" evidence="1">
    <location>
        <begin position="101"/>
        <end position="119"/>
    </location>
</feature>
<evidence type="ECO:0000313" key="3">
    <source>
        <dbReference type="Proteomes" id="UP000228934"/>
    </source>
</evidence>
<feature type="transmembrane region" description="Helical" evidence="1">
    <location>
        <begin position="59"/>
        <end position="81"/>
    </location>
</feature>
<dbReference type="Proteomes" id="UP000228934">
    <property type="component" value="Unassembled WGS sequence"/>
</dbReference>
<proteinExistence type="predicted"/>
<keyword evidence="1" id="KW-0472">Membrane</keyword>
<organism evidence="2 3">
    <name type="scientific">Aquarana catesbeiana</name>
    <name type="common">American bullfrog</name>
    <name type="synonym">Rana catesbeiana</name>
    <dbReference type="NCBI Taxonomy" id="8400"/>
    <lineage>
        <taxon>Eukaryota</taxon>
        <taxon>Metazoa</taxon>
        <taxon>Chordata</taxon>
        <taxon>Craniata</taxon>
        <taxon>Vertebrata</taxon>
        <taxon>Euteleostomi</taxon>
        <taxon>Amphibia</taxon>
        <taxon>Batrachia</taxon>
        <taxon>Anura</taxon>
        <taxon>Neobatrachia</taxon>
        <taxon>Ranoidea</taxon>
        <taxon>Ranidae</taxon>
        <taxon>Aquarana</taxon>
    </lineage>
</organism>
<sequence length="153" mass="17743">MNHTSQTEPASRRIVYQTSLANFKCQFHLKYVLFLEAALLSSLLNNAQVFMKSDVKPPVLGLIVFCFCLLYTGNKLFGLYLFTLVTVFRFVIVNGSKASCLYLYLFIVFVLQLFNELFLNITPHPAFTQHSAGTHFYRYNQCNSHFITRYDRV</sequence>